<evidence type="ECO:0000313" key="2">
    <source>
        <dbReference type="EMBL" id="KAF6208704.1"/>
    </source>
</evidence>
<feature type="compositionally biased region" description="Polar residues" evidence="1">
    <location>
        <begin position="66"/>
        <end position="84"/>
    </location>
</feature>
<dbReference type="Proteomes" id="UP000466442">
    <property type="component" value="Unassembled WGS sequence"/>
</dbReference>
<organism evidence="2 3">
    <name type="scientific">Apolygus lucorum</name>
    <name type="common">Small green plant bug</name>
    <name type="synonym">Lygocoris lucorum</name>
    <dbReference type="NCBI Taxonomy" id="248454"/>
    <lineage>
        <taxon>Eukaryota</taxon>
        <taxon>Metazoa</taxon>
        <taxon>Ecdysozoa</taxon>
        <taxon>Arthropoda</taxon>
        <taxon>Hexapoda</taxon>
        <taxon>Insecta</taxon>
        <taxon>Pterygota</taxon>
        <taxon>Neoptera</taxon>
        <taxon>Paraneoptera</taxon>
        <taxon>Hemiptera</taxon>
        <taxon>Heteroptera</taxon>
        <taxon>Panheteroptera</taxon>
        <taxon>Cimicomorpha</taxon>
        <taxon>Miridae</taxon>
        <taxon>Mirini</taxon>
        <taxon>Apolygus</taxon>
    </lineage>
</organism>
<accession>A0A8S9XJH0</accession>
<reference evidence="2" key="1">
    <citation type="journal article" date="2021" name="Mol. Ecol. Resour.">
        <title>Apolygus lucorum genome provides insights into omnivorousness and mesophyll feeding.</title>
        <authorList>
            <person name="Liu Y."/>
            <person name="Liu H."/>
            <person name="Wang H."/>
            <person name="Huang T."/>
            <person name="Liu B."/>
            <person name="Yang B."/>
            <person name="Yin L."/>
            <person name="Li B."/>
            <person name="Zhang Y."/>
            <person name="Zhang S."/>
            <person name="Jiang F."/>
            <person name="Zhang X."/>
            <person name="Ren Y."/>
            <person name="Wang B."/>
            <person name="Wang S."/>
            <person name="Lu Y."/>
            <person name="Wu K."/>
            <person name="Fan W."/>
            <person name="Wang G."/>
        </authorList>
    </citation>
    <scope>NUCLEOTIDE SEQUENCE</scope>
    <source>
        <strain evidence="2">12Hb</strain>
    </source>
</reference>
<gene>
    <name evidence="2" type="ORF">GE061_017162</name>
</gene>
<comment type="caution">
    <text evidence="2">The sequence shown here is derived from an EMBL/GenBank/DDBJ whole genome shotgun (WGS) entry which is preliminary data.</text>
</comment>
<dbReference type="AlphaFoldDB" id="A0A8S9XJH0"/>
<name>A0A8S9XJH0_APOLU</name>
<sequence>MSYVQKRCCRAPDCNDSNVCEKLFRSPSDPSSETACVREFVSHLDERCRSRKWREETRRAKGGPRTPTSTNTLNCSSLVKTSRL</sequence>
<feature type="region of interest" description="Disordered" evidence="1">
    <location>
        <begin position="55"/>
        <end position="84"/>
    </location>
</feature>
<keyword evidence="3" id="KW-1185">Reference proteome</keyword>
<evidence type="ECO:0000313" key="3">
    <source>
        <dbReference type="Proteomes" id="UP000466442"/>
    </source>
</evidence>
<dbReference type="EMBL" id="WIXP02000007">
    <property type="protein sequence ID" value="KAF6208704.1"/>
    <property type="molecule type" value="Genomic_DNA"/>
</dbReference>
<protein>
    <submittedName>
        <fullName evidence="2">Uncharacterized protein</fullName>
    </submittedName>
</protein>
<proteinExistence type="predicted"/>
<evidence type="ECO:0000256" key="1">
    <source>
        <dbReference type="SAM" id="MobiDB-lite"/>
    </source>
</evidence>